<reference evidence="7 8" key="1">
    <citation type="submission" date="2018-05" db="EMBL/GenBank/DDBJ databases">
        <title>Genomic Encyclopedia of Type Strains, Phase III (KMG-III): the genomes of soil and plant-associated and newly described type strains.</title>
        <authorList>
            <person name="Whitman W."/>
        </authorList>
    </citation>
    <scope>NUCLEOTIDE SEQUENCE [LARGE SCALE GENOMIC DNA]</scope>
    <source>
        <strain evidence="7 8">CECT 5696</strain>
    </source>
</reference>
<dbReference type="AlphaFoldDB" id="A0A2V2YSH0"/>
<accession>A0A2V2YSH0</accession>
<evidence type="ECO:0000256" key="2">
    <source>
        <dbReference type="ARBA" id="ARBA00022741"/>
    </source>
</evidence>
<keyword evidence="5" id="KW-1133">Transmembrane helix</keyword>
<dbReference type="OrthoDB" id="9807790at2"/>
<dbReference type="InterPro" id="IPR036390">
    <property type="entry name" value="WH_DNA-bd_sf"/>
</dbReference>
<dbReference type="GO" id="GO:0003677">
    <property type="term" value="F:DNA binding"/>
    <property type="evidence" value="ECO:0007669"/>
    <property type="project" value="InterPro"/>
</dbReference>
<feature type="binding site" evidence="4">
    <location>
        <begin position="283"/>
        <end position="290"/>
    </location>
    <ligand>
        <name>ATP</name>
        <dbReference type="ChEBI" id="CHEBI:30616"/>
    </ligand>
</feature>
<dbReference type="Proteomes" id="UP000246635">
    <property type="component" value="Unassembled WGS sequence"/>
</dbReference>
<dbReference type="InterPro" id="IPR002543">
    <property type="entry name" value="FtsK_dom"/>
</dbReference>
<dbReference type="SMART" id="SM00843">
    <property type="entry name" value="Ftsk_gamma"/>
    <property type="match status" value="1"/>
</dbReference>
<sequence>MIEVKMTDKPKESFYQYVTRITGIAAACCLAIQMLDGVPPTIEQLAHKTLPIAVMVWLLFCAVPFAAHKSWLHRHKVGDAIKRCLTRKASASPLSGVAHIPAADTYQPELAKTFKSEPARPLLSGALPAPFDRLPVNPNPVPPSVLLPDQAAQLISDALQLVGFTVEGELEVLSIESGPTLQTVSFRLPSKVQLSSLVRKKDDIANHLGFHDGFDISSAPLHRSAAAFVMPHRERAFVYMRDLAHDLIQLSDQAELPIILGKDALGSPVVFDLVKMPHLLVAGATGSGKSVSINTILNSLLSCRSPEQLKLLLIDPKQVELLVYKGFPHLLTPPITDMRRAVMSLHKVIVEMEKRYERFSAVGVRNLAAYNQTQKQPLPYVVVVVDEYADLMLVHGAEVEEAIQRIAQMARAAGIHLILGTQRPSVDVVTGIIKANLPSRITFRLESAHDYKTVLDGGSPQLLGFGDGICRMNGKPQIRFQSAATSANDLEATALINDLRSYWLKEDIGSAVPEVWDLEEGMVDSEDPLTDEEIEEERINKPTVEQDHYAIVIDLAREFGGINISLVQQKLRIGYMEASNLVNRLVEERIVGEFNSEKGKRMLLVASSFAKAAEQEQEEWLKRMKQYMCRTRSTRSSELRDVLGIRKEKILQLMTLLVQEGFLHAPTSTKGGYVIAWSDEEIAQYLDDELSAEEDEVEAE</sequence>
<keyword evidence="3 4" id="KW-0067">ATP-binding</keyword>
<evidence type="ECO:0000256" key="4">
    <source>
        <dbReference type="PROSITE-ProRule" id="PRU00289"/>
    </source>
</evidence>
<comment type="caution">
    <text evidence="7">The sequence shown here is derived from an EMBL/GenBank/DDBJ whole genome shotgun (WGS) entry which is preliminary data.</text>
</comment>
<evidence type="ECO:0000259" key="6">
    <source>
        <dbReference type="PROSITE" id="PS50901"/>
    </source>
</evidence>
<dbReference type="PROSITE" id="PS50901">
    <property type="entry name" value="FTSK"/>
    <property type="match status" value="1"/>
</dbReference>
<dbReference type="Gene3D" id="1.10.10.10">
    <property type="entry name" value="Winged helix-like DNA-binding domain superfamily/Winged helix DNA-binding domain"/>
    <property type="match status" value="1"/>
</dbReference>
<keyword evidence="2 4" id="KW-0547">Nucleotide-binding</keyword>
<dbReference type="PANTHER" id="PTHR22683">
    <property type="entry name" value="SPORULATION PROTEIN RELATED"/>
    <property type="match status" value="1"/>
</dbReference>
<evidence type="ECO:0000313" key="7">
    <source>
        <dbReference type="EMBL" id="PWW01213.1"/>
    </source>
</evidence>
<protein>
    <submittedName>
        <fullName evidence="7">FtsK-like protein</fullName>
    </submittedName>
</protein>
<dbReference type="GO" id="GO:0005524">
    <property type="term" value="F:ATP binding"/>
    <property type="evidence" value="ECO:0007669"/>
    <property type="project" value="UniProtKB-UniRule"/>
</dbReference>
<dbReference type="Gene3D" id="3.40.50.300">
    <property type="entry name" value="P-loop containing nucleotide triphosphate hydrolases"/>
    <property type="match status" value="1"/>
</dbReference>
<evidence type="ECO:0000256" key="1">
    <source>
        <dbReference type="ARBA" id="ARBA00004141"/>
    </source>
</evidence>
<dbReference type="PANTHER" id="PTHR22683:SF41">
    <property type="entry name" value="DNA TRANSLOCASE FTSK"/>
    <property type="match status" value="1"/>
</dbReference>
<dbReference type="Pfam" id="PF01580">
    <property type="entry name" value="FtsK_SpoIIIE"/>
    <property type="match status" value="1"/>
</dbReference>
<dbReference type="CDD" id="cd01127">
    <property type="entry name" value="TrwB_TraG_TraD_VirD4"/>
    <property type="match status" value="1"/>
</dbReference>
<dbReference type="SUPFAM" id="SSF52540">
    <property type="entry name" value="P-loop containing nucleoside triphosphate hydrolases"/>
    <property type="match status" value="1"/>
</dbReference>
<feature type="transmembrane region" description="Helical" evidence="5">
    <location>
        <begin position="21"/>
        <end position="38"/>
    </location>
</feature>
<dbReference type="InterPro" id="IPR036388">
    <property type="entry name" value="WH-like_DNA-bd_sf"/>
</dbReference>
<dbReference type="InterPro" id="IPR027417">
    <property type="entry name" value="P-loop_NTPase"/>
</dbReference>
<evidence type="ECO:0000313" key="8">
    <source>
        <dbReference type="Proteomes" id="UP000246635"/>
    </source>
</evidence>
<keyword evidence="5" id="KW-0812">Transmembrane</keyword>
<gene>
    <name evidence="7" type="ORF">DFQ01_110103</name>
</gene>
<evidence type="ECO:0000256" key="5">
    <source>
        <dbReference type="SAM" id="Phobius"/>
    </source>
</evidence>
<dbReference type="EMBL" id="QGTQ01000010">
    <property type="protein sequence ID" value="PWW01213.1"/>
    <property type="molecule type" value="Genomic_DNA"/>
</dbReference>
<proteinExistence type="predicted"/>
<dbReference type="RefSeq" id="WP_110044705.1">
    <property type="nucleotide sequence ID" value="NZ_CP054613.1"/>
</dbReference>
<dbReference type="GO" id="GO:0016020">
    <property type="term" value="C:membrane"/>
    <property type="evidence" value="ECO:0007669"/>
    <property type="project" value="UniProtKB-SubCell"/>
</dbReference>
<feature type="domain" description="FtsK" evidence="6">
    <location>
        <begin position="266"/>
        <end position="452"/>
    </location>
</feature>
<organism evidence="7 8">
    <name type="scientific">Paenibacillus cellulosilyticus</name>
    <dbReference type="NCBI Taxonomy" id="375489"/>
    <lineage>
        <taxon>Bacteria</taxon>
        <taxon>Bacillati</taxon>
        <taxon>Bacillota</taxon>
        <taxon>Bacilli</taxon>
        <taxon>Bacillales</taxon>
        <taxon>Paenibacillaceae</taxon>
        <taxon>Paenibacillus</taxon>
    </lineage>
</organism>
<evidence type="ECO:0000256" key="3">
    <source>
        <dbReference type="ARBA" id="ARBA00022840"/>
    </source>
</evidence>
<keyword evidence="5" id="KW-0472">Membrane</keyword>
<feature type="transmembrane region" description="Helical" evidence="5">
    <location>
        <begin position="50"/>
        <end position="67"/>
    </location>
</feature>
<dbReference type="Pfam" id="PF09397">
    <property type="entry name" value="FtsK_gamma"/>
    <property type="match status" value="1"/>
</dbReference>
<name>A0A2V2YSH0_9BACL</name>
<comment type="subcellular location">
    <subcellularLocation>
        <location evidence="1">Membrane</location>
        <topology evidence="1">Multi-pass membrane protein</topology>
    </subcellularLocation>
</comment>
<dbReference type="InterPro" id="IPR050206">
    <property type="entry name" value="FtsK/SpoIIIE/SftA"/>
</dbReference>
<keyword evidence="8" id="KW-1185">Reference proteome</keyword>
<dbReference type="InterPro" id="IPR018541">
    <property type="entry name" value="Ftsk_gamma"/>
</dbReference>
<dbReference type="SUPFAM" id="SSF46785">
    <property type="entry name" value="Winged helix' DNA-binding domain"/>
    <property type="match status" value="1"/>
</dbReference>